<dbReference type="PANTHER" id="PTHR32194:SF10">
    <property type="entry name" value="PROTEASOME SUBUNIT BETA TYPE-3"/>
    <property type="match status" value="1"/>
</dbReference>
<dbReference type="GO" id="GO:0005839">
    <property type="term" value="C:proteasome core complex"/>
    <property type="evidence" value="ECO:0007669"/>
    <property type="project" value="InterPro"/>
</dbReference>
<dbReference type="PANTHER" id="PTHR32194">
    <property type="entry name" value="METALLOPROTEASE TLDD"/>
    <property type="match status" value="1"/>
</dbReference>
<dbReference type="InterPro" id="IPR016050">
    <property type="entry name" value="Proteasome_bsu_CS"/>
</dbReference>
<dbReference type="InterPro" id="IPR023333">
    <property type="entry name" value="Proteasome_suB-type"/>
</dbReference>
<comment type="subcellular location">
    <subcellularLocation>
        <location evidence="1">Nucleus</location>
    </subcellularLocation>
</comment>
<evidence type="ECO:0000256" key="1">
    <source>
        <dbReference type="ARBA" id="ARBA00004123"/>
    </source>
</evidence>
<keyword evidence="3 4" id="KW-0647">Proteasome</keyword>
<keyword evidence="2" id="KW-0963">Cytoplasm</keyword>
<organism evidence="4">
    <name type="scientific">Schistosoma japonicum</name>
    <name type="common">Blood fluke</name>
    <dbReference type="NCBI Taxonomy" id="6182"/>
    <lineage>
        <taxon>Eukaryota</taxon>
        <taxon>Metazoa</taxon>
        <taxon>Spiralia</taxon>
        <taxon>Lophotrochozoa</taxon>
        <taxon>Platyhelminthes</taxon>
        <taxon>Trematoda</taxon>
        <taxon>Digenea</taxon>
        <taxon>Strigeidida</taxon>
        <taxon>Schistosomatoidea</taxon>
        <taxon>Schistosomatidae</taxon>
        <taxon>Schistosoma</taxon>
    </lineage>
</organism>
<dbReference type="EMBL" id="FN326842">
    <property type="protein sequence ID" value="CAX82566.1"/>
    <property type="molecule type" value="mRNA"/>
</dbReference>
<reference evidence="4" key="1">
    <citation type="journal article" date="2009" name="Nature">
        <title>The Schistosoma japonicum genome reveals features of host-parasite interplay.</title>
        <authorList>
            <person name="Liu F."/>
            <person name="Zhou Y."/>
            <person name="Wang Z.Q."/>
            <person name="Lu G."/>
            <person name="Zheng H."/>
            <person name="Brindley P.J."/>
            <person name="McManus D.P."/>
            <person name="Blair D."/>
            <person name="Zhang Q.H."/>
            <person name="Zhong Y."/>
            <person name="Wang S."/>
            <person name="Han Z.G."/>
            <person name="Chen Z."/>
        </authorList>
    </citation>
    <scope>NUCLEOTIDE SEQUENCE</scope>
    <source>
        <strain evidence="4">Anhui</strain>
    </source>
</reference>
<accession>C7TY90</accession>
<reference evidence="4" key="2">
    <citation type="submission" date="2009-03" db="EMBL/GenBank/DDBJ databases">
        <authorList>
            <person name="Gang L."/>
        </authorList>
    </citation>
    <scope>NUCLEOTIDE SEQUENCE</scope>
    <source>
        <strain evidence="4">Anhui</strain>
    </source>
</reference>
<evidence type="ECO:0000256" key="3">
    <source>
        <dbReference type="ARBA" id="ARBA00022942"/>
    </source>
</evidence>
<dbReference type="InterPro" id="IPR001353">
    <property type="entry name" value="Proteasome_sua/b"/>
</dbReference>
<dbReference type="SUPFAM" id="SSF56235">
    <property type="entry name" value="N-terminal nucleophile aminohydrolases (Ntn hydrolases)"/>
    <property type="match status" value="1"/>
</dbReference>
<dbReference type="GO" id="GO:0051603">
    <property type="term" value="P:proteolysis involved in protein catabolic process"/>
    <property type="evidence" value="ECO:0007669"/>
    <property type="project" value="InterPro"/>
</dbReference>
<dbReference type="PROSITE" id="PS00854">
    <property type="entry name" value="PROTEASOME_BETA_1"/>
    <property type="match status" value="1"/>
</dbReference>
<dbReference type="Pfam" id="PF00227">
    <property type="entry name" value="Proteasome"/>
    <property type="match status" value="1"/>
</dbReference>
<dbReference type="InterPro" id="IPR029055">
    <property type="entry name" value="Ntn_hydrolases_N"/>
</dbReference>
<dbReference type="AlphaFoldDB" id="C7TY90"/>
<evidence type="ECO:0000256" key="2">
    <source>
        <dbReference type="ARBA" id="ARBA00022490"/>
    </source>
</evidence>
<protein>
    <submittedName>
        <fullName evidence="4">20S proteasome subunit beta 3</fullName>
    </submittedName>
</protein>
<sequence>MSILAHNGSAVIGMSGKDCAAIACDLRFGVNLQTISTDFTKVYSLGPRLYVGFPGLATDNQTVYVFKRHYHCLIDFNVYSSEKICMNYVKTELLSHKQ</sequence>
<dbReference type="Gene3D" id="3.60.20.10">
    <property type="entry name" value="Glutamine Phosphoribosylpyrophosphate, subunit 1, domain 1"/>
    <property type="match status" value="1"/>
</dbReference>
<dbReference type="GO" id="GO:0005634">
    <property type="term" value="C:nucleus"/>
    <property type="evidence" value="ECO:0007669"/>
    <property type="project" value="UniProtKB-SubCell"/>
</dbReference>
<evidence type="ECO:0000313" key="4">
    <source>
        <dbReference type="EMBL" id="CAX82566.1"/>
    </source>
</evidence>
<dbReference type="GO" id="GO:0005737">
    <property type="term" value="C:cytoplasm"/>
    <property type="evidence" value="ECO:0007669"/>
    <property type="project" value="TreeGrafter"/>
</dbReference>
<name>C7TY90_SCHJA</name>
<proteinExistence type="evidence at transcript level"/>